<protein>
    <submittedName>
        <fullName evidence="6">Aminotransferase class IV</fullName>
    </submittedName>
</protein>
<evidence type="ECO:0000313" key="7">
    <source>
        <dbReference type="Proteomes" id="UP000602284"/>
    </source>
</evidence>
<evidence type="ECO:0000256" key="4">
    <source>
        <dbReference type="RuleBase" id="RU004106"/>
    </source>
</evidence>
<gene>
    <name evidence="6" type="ORF">JJB07_16880</name>
</gene>
<evidence type="ECO:0000313" key="6">
    <source>
        <dbReference type="EMBL" id="MBL0388281.1"/>
    </source>
</evidence>
<name>A0ABS1JDE1_9BACL</name>
<comment type="caution">
    <text evidence="6">The sequence shown here is derived from an EMBL/GenBank/DDBJ whole genome shotgun (WGS) entry which is preliminary data.</text>
</comment>
<dbReference type="EMBL" id="JAEQNB010000005">
    <property type="protein sequence ID" value="MBL0388281.1"/>
    <property type="molecule type" value="Genomic_DNA"/>
</dbReference>
<comment type="cofactor">
    <cofactor evidence="1 5">
        <name>pyridoxal 5'-phosphate</name>
        <dbReference type="ChEBI" id="CHEBI:597326"/>
    </cofactor>
</comment>
<reference evidence="6 7" key="1">
    <citation type="submission" date="2021-01" db="EMBL/GenBank/DDBJ databases">
        <title>Tumebacillus sp. strain ITR2 16S ribosomal RNA gene Genome sequencing and assembly.</title>
        <authorList>
            <person name="Kang M."/>
        </authorList>
    </citation>
    <scope>NUCLEOTIDE SEQUENCE [LARGE SCALE GENOMIC DNA]</scope>
    <source>
        <strain evidence="6 7">ITR2</strain>
    </source>
</reference>
<evidence type="ECO:0000256" key="5">
    <source>
        <dbReference type="RuleBase" id="RU004516"/>
    </source>
</evidence>
<dbReference type="PROSITE" id="PS00770">
    <property type="entry name" value="AA_TRANSFER_CLASS_4"/>
    <property type="match status" value="1"/>
</dbReference>
<dbReference type="Gene3D" id="3.30.470.10">
    <property type="match status" value="1"/>
</dbReference>
<evidence type="ECO:0000256" key="3">
    <source>
        <dbReference type="ARBA" id="ARBA00022898"/>
    </source>
</evidence>
<keyword evidence="6" id="KW-0032">Aminotransferase</keyword>
<dbReference type="InterPro" id="IPR043131">
    <property type="entry name" value="BCAT-like_N"/>
</dbReference>
<proteinExistence type="inferred from homology"/>
<keyword evidence="6" id="KW-0808">Transferase</keyword>
<dbReference type="PANTHER" id="PTHR42743">
    <property type="entry name" value="AMINO-ACID AMINOTRANSFERASE"/>
    <property type="match status" value="1"/>
</dbReference>
<keyword evidence="3 5" id="KW-0663">Pyridoxal phosphate</keyword>
<dbReference type="Proteomes" id="UP000602284">
    <property type="component" value="Unassembled WGS sequence"/>
</dbReference>
<sequence length="298" mass="32988">MYVCLNGEILPIERANVSVLDHGFLYGAGLFETMRTVGGRPMFWDAHYLRLAESCQALQQKMPWSSDELHDLVFQTVRANELELDEAYVRLTVTRGPGQLGPSGKTCETPTLVIYVKPLVLPPAETYQRGRDLLLLETRRSTPETTVRVKSLNYLNSLLAYAELEARGGGEGIQLTHDGFVAEGAVSNLFFVVHGELWTPSAETGILPGVTRAWVLETVRERGIPTREHRFTLNDLTQATEAFTTSSVVGILPAVSIEKTPIYTGTPGPITQLLIRKWDRKLSQKVPAAKGLHNFLGS</sequence>
<dbReference type="SUPFAM" id="SSF56752">
    <property type="entry name" value="D-aminoacid aminotransferase-like PLP-dependent enzymes"/>
    <property type="match status" value="1"/>
</dbReference>
<dbReference type="InterPro" id="IPR018300">
    <property type="entry name" value="Aminotrans_IV_CS"/>
</dbReference>
<evidence type="ECO:0000256" key="1">
    <source>
        <dbReference type="ARBA" id="ARBA00001933"/>
    </source>
</evidence>
<dbReference type="InterPro" id="IPR001544">
    <property type="entry name" value="Aminotrans_IV"/>
</dbReference>
<dbReference type="Pfam" id="PF01063">
    <property type="entry name" value="Aminotran_4"/>
    <property type="match status" value="1"/>
</dbReference>
<dbReference type="GO" id="GO:0008483">
    <property type="term" value="F:transaminase activity"/>
    <property type="evidence" value="ECO:0007669"/>
    <property type="project" value="UniProtKB-KW"/>
</dbReference>
<organism evidence="6 7">
    <name type="scientific">Tumebacillus amylolyticus</name>
    <dbReference type="NCBI Taxonomy" id="2801339"/>
    <lineage>
        <taxon>Bacteria</taxon>
        <taxon>Bacillati</taxon>
        <taxon>Bacillota</taxon>
        <taxon>Bacilli</taxon>
        <taxon>Bacillales</taxon>
        <taxon>Alicyclobacillaceae</taxon>
        <taxon>Tumebacillus</taxon>
    </lineage>
</organism>
<keyword evidence="7" id="KW-1185">Reference proteome</keyword>
<dbReference type="RefSeq" id="WP_201637072.1">
    <property type="nucleotide sequence ID" value="NZ_JAEQNB010000005.1"/>
</dbReference>
<dbReference type="PANTHER" id="PTHR42743:SF11">
    <property type="entry name" value="AMINODEOXYCHORISMATE LYASE"/>
    <property type="match status" value="1"/>
</dbReference>
<dbReference type="InterPro" id="IPR036038">
    <property type="entry name" value="Aminotransferase-like"/>
</dbReference>
<accession>A0ABS1JDE1</accession>
<dbReference type="InterPro" id="IPR050571">
    <property type="entry name" value="Class-IV_PLP-Dep_Aminotrnsfr"/>
</dbReference>
<comment type="similarity">
    <text evidence="2 4">Belongs to the class-IV pyridoxal-phosphate-dependent aminotransferase family.</text>
</comment>
<dbReference type="Gene3D" id="3.20.10.10">
    <property type="entry name" value="D-amino Acid Aminotransferase, subunit A, domain 2"/>
    <property type="match status" value="1"/>
</dbReference>
<evidence type="ECO:0000256" key="2">
    <source>
        <dbReference type="ARBA" id="ARBA00009320"/>
    </source>
</evidence>
<dbReference type="InterPro" id="IPR043132">
    <property type="entry name" value="BCAT-like_C"/>
</dbReference>